<sequence>MIPGRHGRAATFVVMTCRKGMRESCCHLSKMMKYRHFAVKVGKVCVGAKFFLEVFGMYVIFVSHRLLRFKYRFRWVAGAVFALQCFDGSVG</sequence>
<reference evidence="2 3" key="1">
    <citation type="submission" date="2006-10" db="EMBL/GenBank/DDBJ databases">
        <title>Complete sequence of Syntrophobacter fumaroxidans MPOB.</title>
        <authorList>
            <consortium name="US DOE Joint Genome Institute"/>
            <person name="Copeland A."/>
            <person name="Lucas S."/>
            <person name="Lapidus A."/>
            <person name="Barry K."/>
            <person name="Detter J.C."/>
            <person name="Glavina del Rio T."/>
            <person name="Hammon N."/>
            <person name="Israni S."/>
            <person name="Pitluck S."/>
            <person name="Goltsman E.G."/>
            <person name="Martinez M."/>
            <person name="Schmutz J."/>
            <person name="Larimer F."/>
            <person name="Land M."/>
            <person name="Hauser L."/>
            <person name="Kyrpides N."/>
            <person name="Kim E."/>
            <person name="Boone D.R."/>
            <person name="Brockman F."/>
            <person name="Culley D."/>
            <person name="Ferry J."/>
            <person name="Gunsalus R."/>
            <person name="McInerney M.J."/>
            <person name="Morrison M."/>
            <person name="Plugge C."/>
            <person name="Rohlin L."/>
            <person name="Scholten J."/>
            <person name="Sieber J."/>
            <person name="Stams A.J.M."/>
            <person name="Worm P."/>
            <person name="Henstra A.M."/>
            <person name="Richardson P."/>
        </authorList>
    </citation>
    <scope>NUCLEOTIDE SEQUENCE [LARGE SCALE GENOMIC DNA]</scope>
    <source>
        <strain evidence="3">DSM 10017 / MPOB</strain>
    </source>
</reference>
<keyword evidence="3" id="KW-1185">Reference proteome</keyword>
<dbReference type="HOGENOM" id="CLU_2425922_0_0_7"/>
<name>A0LJ11_SYNFM</name>
<organism evidence="2 3">
    <name type="scientific">Syntrophobacter fumaroxidans (strain DSM 10017 / MPOB)</name>
    <dbReference type="NCBI Taxonomy" id="335543"/>
    <lineage>
        <taxon>Bacteria</taxon>
        <taxon>Pseudomonadati</taxon>
        <taxon>Thermodesulfobacteriota</taxon>
        <taxon>Syntrophobacteria</taxon>
        <taxon>Syntrophobacterales</taxon>
        <taxon>Syntrophobacteraceae</taxon>
        <taxon>Syntrophobacter</taxon>
    </lineage>
</organism>
<dbReference type="InParanoid" id="A0LJ11"/>
<evidence type="ECO:0000256" key="1">
    <source>
        <dbReference type="SAM" id="Phobius"/>
    </source>
</evidence>
<gene>
    <name evidence="2" type="ordered locus">Sfum_1726</name>
</gene>
<feature type="transmembrane region" description="Helical" evidence="1">
    <location>
        <begin position="46"/>
        <end position="67"/>
    </location>
</feature>
<dbReference type="KEGG" id="sfu:Sfum_1726"/>
<dbReference type="EMBL" id="CP000478">
    <property type="protein sequence ID" value="ABK17413.1"/>
    <property type="molecule type" value="Genomic_DNA"/>
</dbReference>
<keyword evidence="1" id="KW-1133">Transmembrane helix</keyword>
<keyword evidence="1" id="KW-0472">Membrane</keyword>
<protein>
    <submittedName>
        <fullName evidence="2">Uncharacterized protein</fullName>
    </submittedName>
</protein>
<proteinExistence type="predicted"/>
<dbReference type="AlphaFoldDB" id="A0LJ11"/>
<dbReference type="Proteomes" id="UP000001784">
    <property type="component" value="Chromosome"/>
</dbReference>
<keyword evidence="1" id="KW-0812">Transmembrane</keyword>
<accession>A0LJ11</accession>
<dbReference type="STRING" id="335543.Sfum_1726"/>
<evidence type="ECO:0000313" key="2">
    <source>
        <dbReference type="EMBL" id="ABK17413.1"/>
    </source>
</evidence>
<evidence type="ECO:0000313" key="3">
    <source>
        <dbReference type="Proteomes" id="UP000001784"/>
    </source>
</evidence>